<evidence type="ECO:0000313" key="3">
    <source>
        <dbReference type="EMBL" id="HIU94167.1"/>
    </source>
</evidence>
<dbReference type="AlphaFoldDB" id="A0A9D1STE9"/>
<name>A0A9D1STE9_9FIRM</name>
<evidence type="ECO:0000256" key="2">
    <source>
        <dbReference type="SAM" id="SignalP"/>
    </source>
</evidence>
<reference evidence="3" key="1">
    <citation type="submission" date="2020-10" db="EMBL/GenBank/DDBJ databases">
        <authorList>
            <person name="Gilroy R."/>
        </authorList>
    </citation>
    <scope>NUCLEOTIDE SEQUENCE</scope>
    <source>
        <strain evidence="3">ChiGjej2B2-16831</strain>
    </source>
</reference>
<dbReference type="EMBL" id="DVNZ01000105">
    <property type="protein sequence ID" value="HIU94167.1"/>
    <property type="molecule type" value="Genomic_DNA"/>
</dbReference>
<evidence type="ECO:0000256" key="1">
    <source>
        <dbReference type="SAM" id="MobiDB-lite"/>
    </source>
</evidence>
<proteinExistence type="predicted"/>
<organism evidence="3 4">
    <name type="scientific">Candidatus Aphodomorpha intestinavium</name>
    <dbReference type="NCBI Taxonomy" id="2840672"/>
    <lineage>
        <taxon>Bacteria</taxon>
        <taxon>Bacillati</taxon>
        <taxon>Bacillota</taxon>
        <taxon>Clostridia</taxon>
        <taxon>Eubacteriales</taxon>
        <taxon>Candidatus Aphodomorpha</taxon>
    </lineage>
</organism>
<dbReference type="NCBIfam" id="TIGR03057">
    <property type="entry name" value="xxxLxxG_by_4"/>
    <property type="match status" value="1"/>
</dbReference>
<keyword evidence="2" id="KW-0732">Signal</keyword>
<dbReference type="Proteomes" id="UP000824128">
    <property type="component" value="Unassembled WGS sequence"/>
</dbReference>
<protein>
    <submittedName>
        <fullName evidence="3">Uncharacterized protein</fullName>
    </submittedName>
</protein>
<accession>A0A9D1STE9</accession>
<comment type="caution">
    <text evidence="3">The sequence shown here is derived from an EMBL/GenBank/DDBJ whole genome shotgun (WGS) entry which is preliminary data.</text>
</comment>
<dbReference type="Gene3D" id="1.20.1170.10">
    <property type="match status" value="1"/>
</dbReference>
<feature type="signal peptide" evidence="2">
    <location>
        <begin position="1"/>
        <end position="25"/>
    </location>
</feature>
<sequence length="563" mass="57872">MMRRWPMRAAALLLALLLPACGALAAQAEETPVPDATPASDAAAASTPGASAAASASPSPAPEALERSETVYVTATATGEVSSVLSSVYIVNPDGRAEITDTARLTDVHNVLANDSPEQQGDAYTFHADGDDVCYQGASADPLPFTMEVSYTLDGAPIDPEALAGRSGRVGIDITYENLLSNTVETDSGALTLYTPLSVITVITLNDGFSAVQCDNAHTLSEAGSVSVIGITFPGLAHNLDTDPVDELSNGLHLEADVTGFELDSIMAIVMPDIVDAKDLERVDDLRELVDGVDTLADSAGQLASGASSLSGGLGTLSDAVAEVSDGMASLAGEVSSAVAGLDAAQMQQELTASIDEAISLIDRLQGGSADAAADAVIAALGGALTPELEAQVRAAVKDAWNSQTGGAYDELAQIRSELVALKGQLSDIDRIVDLANQLNSGVQSLASAMEQIAGGMESSASGARSLASGLRRFCNEGMDELVESTEGIALALDRKDAMLALAEAYTSFSGDPAASTGSVRFIVTTDSVYVPRVTPAPSPEPVEEEPGFFARIWDWITGLFGG</sequence>
<dbReference type="InterPro" id="IPR023908">
    <property type="entry name" value="xxxLxxG_rpt"/>
</dbReference>
<reference evidence="3" key="2">
    <citation type="journal article" date="2021" name="PeerJ">
        <title>Extensive microbial diversity within the chicken gut microbiome revealed by metagenomics and culture.</title>
        <authorList>
            <person name="Gilroy R."/>
            <person name="Ravi A."/>
            <person name="Getino M."/>
            <person name="Pursley I."/>
            <person name="Horton D.L."/>
            <person name="Alikhan N.F."/>
            <person name="Baker D."/>
            <person name="Gharbi K."/>
            <person name="Hall N."/>
            <person name="Watson M."/>
            <person name="Adriaenssens E.M."/>
            <person name="Foster-Nyarko E."/>
            <person name="Jarju S."/>
            <person name="Secka A."/>
            <person name="Antonio M."/>
            <person name="Oren A."/>
            <person name="Chaudhuri R.R."/>
            <person name="La Ragione R."/>
            <person name="Hildebrand F."/>
            <person name="Pallen M.J."/>
        </authorList>
    </citation>
    <scope>NUCLEOTIDE SEQUENCE</scope>
    <source>
        <strain evidence="3">ChiGjej2B2-16831</strain>
    </source>
</reference>
<feature type="compositionally biased region" description="Low complexity" evidence="1">
    <location>
        <begin position="32"/>
        <end position="58"/>
    </location>
</feature>
<gene>
    <name evidence="3" type="ORF">IAD24_03320</name>
</gene>
<feature type="chain" id="PRO_5039240505" evidence="2">
    <location>
        <begin position="26"/>
        <end position="563"/>
    </location>
</feature>
<evidence type="ECO:0000313" key="4">
    <source>
        <dbReference type="Proteomes" id="UP000824128"/>
    </source>
</evidence>
<feature type="region of interest" description="Disordered" evidence="1">
    <location>
        <begin position="32"/>
        <end position="64"/>
    </location>
</feature>